<evidence type="ECO:0000256" key="11">
    <source>
        <dbReference type="SAM" id="MobiDB-lite"/>
    </source>
</evidence>
<feature type="compositionally biased region" description="Basic residues" evidence="11">
    <location>
        <begin position="463"/>
        <end position="484"/>
    </location>
</feature>
<dbReference type="Proteomes" id="UP000614811">
    <property type="component" value="Unassembled WGS sequence"/>
</dbReference>
<sequence>MDEQYYTEQPPTIEAAKPIISIVGRPNVGKSTLYNRLTRSRDAIVDDRPGVTRDRMVGVGRVGANPYWIVDTGGIESDNEEIHSLMRDQVEFALQDSDAVIFIVDGRDGATAVDIEIAKQLRQKPQITVYLAVNKAEGLDRALVASDFYQLGLDQPSIISGKNGDGVVRLLNRVLSETEGRRQAENDGYAIPEGVAKLAIVGRPNVGKSTLLNTLVGEERVVVYDMPGTTRDSIHVPFKFGEKEYVLIDTAGMRKKSRIDDRVERFSVMKTLRAVELAQVVAIVLDARDGIVDQDNRLINLVFESGRSLMILVNKWDGMSGYERDQVRTQIDRKFGHMGNIPIEFISAKLAKGVDVIMPLVDRLYESAMTNMGTGRINRILKHAEEKRNPPMVGNFRIKMKFGHQGGMNPPHVVIHGNQLDKLPQTYQRYLSNTFEREFDLIGTKVRLSFKTSENPYKPAAKVSRKSKDHVKYRGGRRSNSSKK</sequence>
<keyword evidence="5 8" id="KW-0547">Nucleotide-binding</keyword>
<feature type="binding site" evidence="8">
    <location>
        <begin position="249"/>
        <end position="253"/>
    </location>
    <ligand>
        <name>GTP</name>
        <dbReference type="ChEBI" id="CHEBI:37565"/>
        <label>2</label>
    </ligand>
</feature>
<dbReference type="InterPro" id="IPR027417">
    <property type="entry name" value="P-loop_NTPase"/>
</dbReference>
<keyword evidence="3 8" id="KW-0690">Ribosome biogenesis</keyword>
<dbReference type="GO" id="GO:0042254">
    <property type="term" value="P:ribosome biogenesis"/>
    <property type="evidence" value="ECO:0007669"/>
    <property type="project" value="UniProtKB-KW"/>
</dbReference>
<gene>
    <name evidence="8 13" type="primary">der</name>
    <name evidence="13" type="ORF">GCM10008090_18980</name>
</gene>
<evidence type="ECO:0000256" key="8">
    <source>
        <dbReference type="HAMAP-Rule" id="MF_00195"/>
    </source>
</evidence>
<comment type="caution">
    <text evidence="13">The sequence shown here is derived from an EMBL/GenBank/DDBJ whole genome shotgun (WGS) entry which is preliminary data.</text>
</comment>
<evidence type="ECO:0000256" key="9">
    <source>
        <dbReference type="PROSITE-ProRule" id="PRU01049"/>
    </source>
</evidence>
<protein>
    <recommendedName>
        <fullName evidence="2 8">GTPase Der</fullName>
    </recommendedName>
    <alternativeName>
        <fullName evidence="7 8">GTP-binding protein EngA</fullName>
    </alternativeName>
</protein>
<dbReference type="InterPro" id="IPR016484">
    <property type="entry name" value="GTPase_Der"/>
</dbReference>
<accession>A0A918RTV7</accession>
<keyword evidence="4 10" id="KW-0677">Repeat</keyword>
<feature type="region of interest" description="Disordered" evidence="11">
    <location>
        <begin position="453"/>
        <end position="484"/>
    </location>
</feature>
<reference evidence="13" key="2">
    <citation type="submission" date="2020-09" db="EMBL/GenBank/DDBJ databases">
        <authorList>
            <person name="Sun Q."/>
            <person name="Kim S."/>
        </authorList>
    </citation>
    <scope>NUCLEOTIDE SEQUENCE</scope>
    <source>
        <strain evidence="13">KCTC 12711</strain>
    </source>
</reference>
<evidence type="ECO:0000313" key="13">
    <source>
        <dbReference type="EMBL" id="GHA09226.1"/>
    </source>
</evidence>
<name>A0A918RTV7_9GAMM</name>
<dbReference type="Gene3D" id="3.30.300.20">
    <property type="match status" value="1"/>
</dbReference>
<feature type="domain" description="EngA-type G" evidence="12">
    <location>
        <begin position="196"/>
        <end position="369"/>
    </location>
</feature>
<feature type="binding site" evidence="8">
    <location>
        <begin position="134"/>
        <end position="137"/>
    </location>
    <ligand>
        <name>GTP</name>
        <dbReference type="ChEBI" id="CHEBI:37565"/>
        <label>1</label>
    </ligand>
</feature>
<evidence type="ECO:0000256" key="4">
    <source>
        <dbReference type="ARBA" id="ARBA00022737"/>
    </source>
</evidence>
<evidence type="ECO:0000256" key="10">
    <source>
        <dbReference type="RuleBase" id="RU004481"/>
    </source>
</evidence>
<dbReference type="NCBIfam" id="TIGR00231">
    <property type="entry name" value="small_GTP"/>
    <property type="match status" value="2"/>
</dbReference>
<dbReference type="PIRSF" id="PIRSF006485">
    <property type="entry name" value="GTP-binding_EngA"/>
    <property type="match status" value="1"/>
</dbReference>
<dbReference type="InterPro" id="IPR015946">
    <property type="entry name" value="KH_dom-like_a/b"/>
</dbReference>
<dbReference type="Gene3D" id="3.40.50.300">
    <property type="entry name" value="P-loop containing nucleotide triphosphate hydrolases"/>
    <property type="match status" value="2"/>
</dbReference>
<dbReference type="GO" id="GO:0005525">
    <property type="term" value="F:GTP binding"/>
    <property type="evidence" value="ECO:0007669"/>
    <property type="project" value="UniProtKB-UniRule"/>
</dbReference>
<dbReference type="NCBIfam" id="TIGR03594">
    <property type="entry name" value="GTPase_EngA"/>
    <property type="match status" value="1"/>
</dbReference>
<keyword evidence="6 8" id="KW-0342">GTP-binding</keyword>
<reference evidence="13" key="1">
    <citation type="journal article" date="2014" name="Int. J. Syst. Evol. Microbiol.">
        <title>Complete genome sequence of Corynebacterium casei LMG S-19264T (=DSM 44701T), isolated from a smear-ripened cheese.</title>
        <authorList>
            <consortium name="US DOE Joint Genome Institute (JGI-PGF)"/>
            <person name="Walter F."/>
            <person name="Albersmeier A."/>
            <person name="Kalinowski J."/>
            <person name="Ruckert C."/>
        </authorList>
    </citation>
    <scope>NUCLEOTIDE SEQUENCE</scope>
    <source>
        <strain evidence="13">KCTC 12711</strain>
    </source>
</reference>
<evidence type="ECO:0000256" key="2">
    <source>
        <dbReference type="ARBA" id="ARBA00020953"/>
    </source>
</evidence>
<evidence type="ECO:0000256" key="3">
    <source>
        <dbReference type="ARBA" id="ARBA00022517"/>
    </source>
</evidence>
<comment type="function">
    <text evidence="8 10">GTPase that plays an essential role in the late steps of ribosome biogenesis.</text>
</comment>
<dbReference type="PROSITE" id="PS51712">
    <property type="entry name" value="G_ENGA"/>
    <property type="match status" value="1"/>
</dbReference>
<dbReference type="CDD" id="cd01894">
    <property type="entry name" value="EngA1"/>
    <property type="match status" value="1"/>
</dbReference>
<evidence type="ECO:0000256" key="1">
    <source>
        <dbReference type="ARBA" id="ARBA00008279"/>
    </source>
</evidence>
<dbReference type="RefSeq" id="WP_229794222.1">
    <property type="nucleotide sequence ID" value="NZ_BMXA01000002.1"/>
</dbReference>
<dbReference type="SUPFAM" id="SSF52540">
    <property type="entry name" value="P-loop containing nucleoside triphosphate hydrolases"/>
    <property type="match status" value="2"/>
</dbReference>
<feature type="binding site" evidence="8">
    <location>
        <begin position="314"/>
        <end position="317"/>
    </location>
    <ligand>
        <name>GTP</name>
        <dbReference type="ChEBI" id="CHEBI:37565"/>
        <label>2</label>
    </ligand>
</feature>
<comment type="subunit">
    <text evidence="8">Associates with the 50S ribosomal subunit.</text>
</comment>
<dbReference type="Pfam" id="PF14714">
    <property type="entry name" value="KH_dom-like"/>
    <property type="match status" value="1"/>
</dbReference>
<dbReference type="EMBL" id="BMXA01000002">
    <property type="protein sequence ID" value="GHA09226.1"/>
    <property type="molecule type" value="Genomic_DNA"/>
</dbReference>
<evidence type="ECO:0000256" key="7">
    <source>
        <dbReference type="ARBA" id="ARBA00032345"/>
    </source>
</evidence>
<organism evidence="13 14">
    <name type="scientific">Arenicella chitinivorans</name>
    <dbReference type="NCBI Taxonomy" id="1329800"/>
    <lineage>
        <taxon>Bacteria</taxon>
        <taxon>Pseudomonadati</taxon>
        <taxon>Pseudomonadota</taxon>
        <taxon>Gammaproteobacteria</taxon>
        <taxon>Arenicellales</taxon>
        <taxon>Arenicellaceae</taxon>
        <taxon>Arenicella</taxon>
    </lineage>
</organism>
<feature type="binding site" evidence="8">
    <location>
        <begin position="71"/>
        <end position="75"/>
    </location>
    <ligand>
        <name>GTP</name>
        <dbReference type="ChEBI" id="CHEBI:37565"/>
        <label>1</label>
    </ligand>
</feature>
<proteinExistence type="inferred from homology"/>
<dbReference type="PRINTS" id="PR00326">
    <property type="entry name" value="GTP1OBG"/>
</dbReference>
<dbReference type="CDD" id="cd01895">
    <property type="entry name" value="EngA2"/>
    <property type="match status" value="1"/>
</dbReference>
<evidence type="ECO:0000256" key="5">
    <source>
        <dbReference type="ARBA" id="ARBA00022741"/>
    </source>
</evidence>
<dbReference type="GO" id="GO:0043022">
    <property type="term" value="F:ribosome binding"/>
    <property type="evidence" value="ECO:0007669"/>
    <property type="project" value="TreeGrafter"/>
</dbReference>
<dbReference type="HAMAP" id="MF_00195">
    <property type="entry name" value="GTPase_Der"/>
    <property type="match status" value="1"/>
</dbReference>
<evidence type="ECO:0000259" key="12">
    <source>
        <dbReference type="PROSITE" id="PS51712"/>
    </source>
</evidence>
<dbReference type="InterPro" id="IPR031166">
    <property type="entry name" value="G_ENGA"/>
</dbReference>
<dbReference type="PANTHER" id="PTHR43834:SF6">
    <property type="entry name" value="GTPASE DER"/>
    <property type="match status" value="1"/>
</dbReference>
<evidence type="ECO:0000313" key="14">
    <source>
        <dbReference type="Proteomes" id="UP000614811"/>
    </source>
</evidence>
<dbReference type="Pfam" id="PF01926">
    <property type="entry name" value="MMR_HSR1"/>
    <property type="match status" value="2"/>
</dbReference>
<dbReference type="FunFam" id="3.40.50.300:FF:000040">
    <property type="entry name" value="GTPase Der"/>
    <property type="match status" value="1"/>
</dbReference>
<dbReference type="PANTHER" id="PTHR43834">
    <property type="entry name" value="GTPASE DER"/>
    <property type="match status" value="1"/>
</dbReference>
<comment type="similarity">
    <text evidence="1 8 9 10">Belongs to the TRAFAC class TrmE-Era-EngA-EngB-Septin-like GTPase superfamily. EngA (Der) GTPase family.</text>
</comment>
<dbReference type="InterPro" id="IPR005225">
    <property type="entry name" value="Small_GTP-bd"/>
</dbReference>
<feature type="binding site" evidence="8">
    <location>
        <begin position="202"/>
        <end position="209"/>
    </location>
    <ligand>
        <name>GTP</name>
        <dbReference type="ChEBI" id="CHEBI:37565"/>
        <label>2</label>
    </ligand>
</feature>
<dbReference type="InterPro" id="IPR032859">
    <property type="entry name" value="KH_dom-like"/>
</dbReference>
<evidence type="ECO:0000256" key="6">
    <source>
        <dbReference type="ARBA" id="ARBA00023134"/>
    </source>
</evidence>
<keyword evidence="14" id="KW-1185">Reference proteome</keyword>
<dbReference type="AlphaFoldDB" id="A0A918RTV7"/>
<feature type="binding site" evidence="8">
    <location>
        <begin position="24"/>
        <end position="31"/>
    </location>
    <ligand>
        <name>GTP</name>
        <dbReference type="ChEBI" id="CHEBI:37565"/>
        <label>1</label>
    </ligand>
</feature>
<dbReference type="InterPro" id="IPR006073">
    <property type="entry name" value="GTP-bd"/>
</dbReference>